<evidence type="ECO:0000256" key="1">
    <source>
        <dbReference type="SAM" id="MobiDB-lite"/>
    </source>
</evidence>
<name>A0A7C4ASY6_9BACT</name>
<feature type="region of interest" description="Disordered" evidence="1">
    <location>
        <begin position="33"/>
        <end position="56"/>
    </location>
</feature>
<sequence length="101" mass="12035">MYWKWIIAAACMLIALNAAVVFAGEKRVDRLQFKGKSQQQASRRVAQQPPNPLPAPLHYRLRATPQTYKAWQKKNYWDDFDKFMRGPFHRESDLEYMLRTF</sequence>
<gene>
    <name evidence="3" type="ORF">ENV54_09910</name>
</gene>
<accession>A0A7C4ASY6</accession>
<comment type="caution">
    <text evidence="3">The sequence shown here is derived from an EMBL/GenBank/DDBJ whole genome shotgun (WGS) entry which is preliminary data.</text>
</comment>
<evidence type="ECO:0000256" key="2">
    <source>
        <dbReference type="SAM" id="SignalP"/>
    </source>
</evidence>
<feature type="compositionally biased region" description="Low complexity" evidence="1">
    <location>
        <begin position="37"/>
        <end position="48"/>
    </location>
</feature>
<feature type="chain" id="PRO_5027973948" evidence="2">
    <location>
        <begin position="24"/>
        <end position="101"/>
    </location>
</feature>
<proteinExistence type="predicted"/>
<reference evidence="3" key="1">
    <citation type="journal article" date="2020" name="mSystems">
        <title>Genome- and Community-Level Interaction Insights into Carbon Utilization and Element Cycling Functions of Hydrothermarchaeota in Hydrothermal Sediment.</title>
        <authorList>
            <person name="Zhou Z."/>
            <person name="Liu Y."/>
            <person name="Xu W."/>
            <person name="Pan J."/>
            <person name="Luo Z.H."/>
            <person name="Li M."/>
        </authorList>
    </citation>
    <scope>NUCLEOTIDE SEQUENCE [LARGE SCALE GENOMIC DNA]</scope>
    <source>
        <strain evidence="3">SpSt-769</strain>
    </source>
</reference>
<dbReference type="EMBL" id="DTGT01000317">
    <property type="protein sequence ID" value="HGH61599.1"/>
    <property type="molecule type" value="Genomic_DNA"/>
</dbReference>
<dbReference type="AlphaFoldDB" id="A0A7C4ASY6"/>
<feature type="signal peptide" evidence="2">
    <location>
        <begin position="1"/>
        <end position="23"/>
    </location>
</feature>
<keyword evidence="2" id="KW-0732">Signal</keyword>
<protein>
    <submittedName>
        <fullName evidence="3">Uncharacterized protein</fullName>
    </submittedName>
</protein>
<evidence type="ECO:0000313" key="3">
    <source>
        <dbReference type="EMBL" id="HGH61599.1"/>
    </source>
</evidence>
<organism evidence="3">
    <name type="scientific">Desulfomonile tiedjei</name>
    <dbReference type="NCBI Taxonomy" id="2358"/>
    <lineage>
        <taxon>Bacteria</taxon>
        <taxon>Pseudomonadati</taxon>
        <taxon>Thermodesulfobacteriota</taxon>
        <taxon>Desulfomonilia</taxon>
        <taxon>Desulfomonilales</taxon>
        <taxon>Desulfomonilaceae</taxon>
        <taxon>Desulfomonile</taxon>
    </lineage>
</organism>